<protein>
    <recommendedName>
        <fullName evidence="3">alcohol dehydrogenase</fullName>
        <ecNumber evidence="3">1.1.1.1</ecNumber>
    </recommendedName>
</protein>
<keyword evidence="12" id="KW-1185">Reference proteome</keyword>
<proteinExistence type="inferred from homology"/>
<dbReference type="GO" id="GO:0004022">
    <property type="term" value="F:alcohol dehydrogenase (NAD+) activity"/>
    <property type="evidence" value="ECO:0007669"/>
    <property type="project" value="UniProtKB-EC"/>
</dbReference>
<dbReference type="InterPro" id="IPR017743">
    <property type="entry name" value="ADH_phosphonate_catab-assoc"/>
</dbReference>
<accession>A0A1H1M311</accession>
<evidence type="ECO:0000313" key="11">
    <source>
        <dbReference type="EMBL" id="SDR81193.1"/>
    </source>
</evidence>
<dbReference type="GO" id="GO:0046872">
    <property type="term" value="F:metal ion binding"/>
    <property type="evidence" value="ECO:0007669"/>
    <property type="project" value="UniProtKB-KW"/>
</dbReference>
<evidence type="ECO:0000256" key="8">
    <source>
        <dbReference type="SAM" id="MobiDB-lite"/>
    </source>
</evidence>
<dbReference type="AlphaFoldDB" id="A0A1H1M311"/>
<dbReference type="SUPFAM" id="SSF50129">
    <property type="entry name" value="GroES-like"/>
    <property type="match status" value="1"/>
</dbReference>
<evidence type="ECO:0000256" key="1">
    <source>
        <dbReference type="ARBA" id="ARBA00001947"/>
    </source>
</evidence>
<comment type="similarity">
    <text evidence="2">Belongs to the zinc-containing alcohol dehydrogenase family.</text>
</comment>
<gene>
    <name evidence="11" type="ORF">SAMN04489752_0328</name>
</gene>
<dbReference type="Proteomes" id="UP000199597">
    <property type="component" value="Chromosome I"/>
</dbReference>
<dbReference type="InterPro" id="IPR013149">
    <property type="entry name" value="ADH-like_C"/>
</dbReference>
<dbReference type="SUPFAM" id="SSF51735">
    <property type="entry name" value="NAD(P)-binding Rossmann-fold domains"/>
    <property type="match status" value="1"/>
</dbReference>
<dbReference type="InterPro" id="IPR036291">
    <property type="entry name" value="NAD(P)-bd_dom_sf"/>
</dbReference>
<keyword evidence="6" id="KW-0560">Oxidoreductase</keyword>
<dbReference type="PANTHER" id="PTHR42940">
    <property type="entry name" value="ALCOHOL DEHYDROGENASE 1-RELATED"/>
    <property type="match status" value="1"/>
</dbReference>
<feature type="domain" description="Alcohol dehydrogenase-like C-terminal" evidence="9">
    <location>
        <begin position="208"/>
        <end position="326"/>
    </location>
</feature>
<name>A0A1H1M311_9MICO</name>
<dbReference type="InterPro" id="IPR011032">
    <property type="entry name" value="GroES-like_sf"/>
</dbReference>
<feature type="region of interest" description="Disordered" evidence="8">
    <location>
        <begin position="1"/>
        <end position="24"/>
    </location>
</feature>
<evidence type="ECO:0000259" key="10">
    <source>
        <dbReference type="Pfam" id="PF08240"/>
    </source>
</evidence>
<comment type="cofactor">
    <cofactor evidence="1">
        <name>Zn(2+)</name>
        <dbReference type="ChEBI" id="CHEBI:29105"/>
    </cofactor>
</comment>
<dbReference type="GO" id="GO:0005737">
    <property type="term" value="C:cytoplasm"/>
    <property type="evidence" value="ECO:0007669"/>
    <property type="project" value="TreeGrafter"/>
</dbReference>
<dbReference type="Gene3D" id="3.90.180.10">
    <property type="entry name" value="Medium-chain alcohol dehydrogenases, catalytic domain"/>
    <property type="match status" value="1"/>
</dbReference>
<evidence type="ECO:0000256" key="2">
    <source>
        <dbReference type="ARBA" id="ARBA00008072"/>
    </source>
</evidence>
<evidence type="ECO:0000313" key="12">
    <source>
        <dbReference type="Proteomes" id="UP000199597"/>
    </source>
</evidence>
<organism evidence="11 12">
    <name type="scientific">Brevibacterium siliguriense</name>
    <dbReference type="NCBI Taxonomy" id="1136497"/>
    <lineage>
        <taxon>Bacteria</taxon>
        <taxon>Bacillati</taxon>
        <taxon>Actinomycetota</taxon>
        <taxon>Actinomycetes</taxon>
        <taxon>Micrococcales</taxon>
        <taxon>Brevibacteriaceae</taxon>
        <taxon>Brevibacterium</taxon>
    </lineage>
</organism>
<dbReference type="EMBL" id="LT629766">
    <property type="protein sequence ID" value="SDR81193.1"/>
    <property type="molecule type" value="Genomic_DNA"/>
</dbReference>
<evidence type="ECO:0000256" key="4">
    <source>
        <dbReference type="ARBA" id="ARBA00022723"/>
    </source>
</evidence>
<dbReference type="Pfam" id="PF00107">
    <property type="entry name" value="ADH_zinc_N"/>
    <property type="match status" value="1"/>
</dbReference>
<reference evidence="12" key="1">
    <citation type="submission" date="2016-10" db="EMBL/GenBank/DDBJ databases">
        <authorList>
            <person name="Varghese N."/>
            <person name="Submissions S."/>
        </authorList>
    </citation>
    <scope>NUCLEOTIDE SEQUENCE [LARGE SCALE GENOMIC DNA]</scope>
    <source>
        <strain evidence="12">DSM 23676</strain>
    </source>
</reference>
<sequence>MTSTIPDSTTTAPPLTLPGTEAADHGRANAQPFAQVWTGGSVFELRTFDRPRLAPGESLVRLTAATVCGSDRHTVSGRRSGACPSVLGHEGVGIVEETRGNVPVGSRVVFSVTSVCGRCRNCRRGLSAKCTSVRKVGHESAESDWALSGTYASHIHLPSGVAMVPVPDSLPDGVAATAGCAVATVMAMVEAAGDFSGRRVFVNGIGMLGLTAVGAALARGAAEVIAADPHPDRRGLADRAGATRSVEPGTEIDDVDVALELSGTEAGVRSCIDSLGIGGTVVLAGSVTPGPQLSIDPEQMVRGWRTITGVHNFEPHHLAEAVDFLAADGAALPWEDILGGPVPLTDLPHEFRAPTKALRTITTP</sequence>
<dbReference type="EC" id="1.1.1.1" evidence="3"/>
<dbReference type="Gene3D" id="3.40.50.720">
    <property type="entry name" value="NAD(P)-binding Rossmann-like Domain"/>
    <property type="match status" value="1"/>
</dbReference>
<evidence type="ECO:0000256" key="6">
    <source>
        <dbReference type="ARBA" id="ARBA00023002"/>
    </source>
</evidence>
<dbReference type="Pfam" id="PF08240">
    <property type="entry name" value="ADH_N"/>
    <property type="match status" value="1"/>
</dbReference>
<dbReference type="STRING" id="1136497.SAMN04489752_0328"/>
<feature type="domain" description="Alcohol dehydrogenase-like N-terminal" evidence="10">
    <location>
        <begin position="55"/>
        <end position="168"/>
    </location>
</feature>
<dbReference type="RefSeq" id="WP_197678171.1">
    <property type="nucleotide sequence ID" value="NZ_LT629766.1"/>
</dbReference>
<evidence type="ECO:0000256" key="7">
    <source>
        <dbReference type="ARBA" id="ARBA00023027"/>
    </source>
</evidence>
<evidence type="ECO:0000259" key="9">
    <source>
        <dbReference type="Pfam" id="PF00107"/>
    </source>
</evidence>
<dbReference type="NCBIfam" id="TIGR03366">
    <property type="entry name" value="HpnZ_proposed"/>
    <property type="match status" value="1"/>
</dbReference>
<evidence type="ECO:0000256" key="3">
    <source>
        <dbReference type="ARBA" id="ARBA00013190"/>
    </source>
</evidence>
<feature type="compositionally biased region" description="Low complexity" evidence="8">
    <location>
        <begin position="9"/>
        <end position="21"/>
    </location>
</feature>
<evidence type="ECO:0000256" key="5">
    <source>
        <dbReference type="ARBA" id="ARBA00022833"/>
    </source>
</evidence>
<keyword evidence="4" id="KW-0479">Metal-binding</keyword>
<keyword evidence="5" id="KW-0862">Zinc</keyword>
<dbReference type="InterPro" id="IPR013154">
    <property type="entry name" value="ADH-like_N"/>
</dbReference>
<dbReference type="PANTHER" id="PTHR42940:SF3">
    <property type="entry name" value="ALCOHOL DEHYDROGENASE 1-RELATED"/>
    <property type="match status" value="1"/>
</dbReference>
<keyword evidence="7" id="KW-0520">NAD</keyword>
<dbReference type="CDD" id="cd08231">
    <property type="entry name" value="MDR_TM0436_like"/>
    <property type="match status" value="1"/>
</dbReference>